<evidence type="ECO:0000256" key="1">
    <source>
        <dbReference type="ARBA" id="ARBA00022737"/>
    </source>
</evidence>
<dbReference type="SMART" id="SM00755">
    <property type="entry name" value="Grip"/>
    <property type="match status" value="1"/>
</dbReference>
<keyword evidence="7" id="KW-0175">Coiled coil</keyword>
<dbReference type="Pfam" id="PF12796">
    <property type="entry name" value="Ank_2"/>
    <property type="match status" value="1"/>
</dbReference>
<evidence type="ECO:0000313" key="12">
    <source>
        <dbReference type="EMBL" id="KAK3874215.1"/>
    </source>
</evidence>
<dbReference type="SMART" id="SM00248">
    <property type="entry name" value="ANK"/>
    <property type="match status" value="3"/>
</dbReference>
<dbReference type="GO" id="GO:0085020">
    <property type="term" value="P:protein K6-linked ubiquitination"/>
    <property type="evidence" value="ECO:0007669"/>
    <property type="project" value="TreeGrafter"/>
</dbReference>
<evidence type="ECO:0000256" key="8">
    <source>
        <dbReference type="SAM" id="MobiDB-lite"/>
    </source>
</evidence>
<keyword evidence="13" id="KW-1185">Reference proteome</keyword>
<evidence type="ECO:0000259" key="10">
    <source>
        <dbReference type="PROSITE" id="PS50172"/>
    </source>
</evidence>
<dbReference type="PROSITE" id="PS50172">
    <property type="entry name" value="BRCT"/>
    <property type="match status" value="1"/>
</dbReference>
<feature type="compositionally biased region" description="Basic and acidic residues" evidence="8">
    <location>
        <begin position="675"/>
        <end position="690"/>
    </location>
</feature>
<accession>A0AAE1FH46</accession>
<dbReference type="InterPro" id="IPR001357">
    <property type="entry name" value="BRCT_dom"/>
</dbReference>
<feature type="repeat" description="ANK" evidence="5">
    <location>
        <begin position="257"/>
        <end position="289"/>
    </location>
</feature>
<dbReference type="PANTHER" id="PTHR24171">
    <property type="entry name" value="ANKYRIN REPEAT DOMAIN-CONTAINING PROTEIN 39-RELATED"/>
    <property type="match status" value="1"/>
</dbReference>
<feature type="compositionally biased region" description="Polar residues" evidence="8">
    <location>
        <begin position="122"/>
        <end position="148"/>
    </location>
</feature>
<name>A0AAE1FH46_PETCI</name>
<feature type="compositionally biased region" description="Polar residues" evidence="8">
    <location>
        <begin position="157"/>
        <end position="167"/>
    </location>
</feature>
<proteinExistence type="predicted"/>
<keyword evidence="1" id="KW-0677">Repeat</keyword>
<sequence>MDVLKLFSWDNTRDAVAELEALLKCSVCQEIAADPQCLGCCDNFFCLVCVEKLNGKCPKCKISGLPPCDMRPDRIIRDLVAASKDIKALLGIDGSQLSLEPGPESSGMPPCTPKRQVRPSVPSRNSAKTSLKTSTLNRSNIPRQNASSAKPPAVSSLAFSRTNTPSSKTREQSKCGTPKVNVSKNKKSTPRSTSVRKKPLDKASVTPMKSSMNKSVGSTRRSLIPVTPESNKLTKMGHLGSKGMSPGIPAVKKKNSKGETPLHVACIKGDREKVLQLLAEGANPNTKDNAGWTPLHEVCSHGYKDIAEVLLRHGAMVDVPGGSHENALHDAVSQGQLELVKLLRAWGASDTARNLYGHTPRSLAAKCSGAAELLAALDTPRDTTLQQPTISALVPEKLVLIGSGLSPTQAKKLDQFARVLRARLATDYSNEVTHIIAACSEERIVLKRNMTYMMGLVSGKWILSYAWVEECLTAGKLAEEEKYEVRGSPSSASRINTQSLHPGLFSGCHMFLWGVCSMPELSKKQVELLVRGGGGVVLAREPNPESIPDSECTVPYHAPPDSPIACCSHFVIYAEGNTEPELKYNMAHVKSLPLSWLLATDIIQTTNMFSNLKSKIGDVTDLKKLSSPQTMSGSRQRSQQHTPGSVTPSSQHSRQPSIASLQGLGLPTSPPLSPTDHDRFTHGQEREHELEREVAKLRSALETQQDAALERLNAKEQEWKQRLQQEHDKHNSLTRDLDKATERERKLQEKMDSLTNTKRQTADQLKQAQVRMKGLEERVCEMQENYDQLEGLNAQEVAKIKHMLLNTNNELEEMRAELEKKTAALASAEARLSWAANLEERMATLGEEKTELETQVAGLSHKLTQANSRYDALEEARKEEVEHLRSRVSTLEHRHSQAALQETDKVQALIKEREGMEHNLEEARQQLNNIKASWSDKITSLETQIRHLNDKMAEDQSDLQAAEEQNRSLMSDISALKEENASLQLEKEMIESKLQADVARVKEDLETLQWQLNSTVSEKNEQMKSLQEKLSSEEERHQSCAGVLQVKLETVASLEQQLLDVETEKTEMWNTITSIKEDLSRAQSEKNHFQETLHQERTTSEALEKSKSEYQAKLEVVSGEKAILSRNLDEYVERVTTLESSLEAMQQEDEAKGRHIIELEAKLESMEREFGTLRDQLDTSEEDMKHRIEESDTVRNLREAVKNLEDELSEKKQTLKVQGQRLADMKKTIQRELKLTTDTPDSSVLTTTVTNTTTMASADPYHHGEFRLSDATPLSLVANGETALQGPTNTTNLENGNNVNLTYLKHVIIKYLTSREYEAVHLTRAVATLLMMTAEEERLLRETLEWKMSWFGHKPNLGKGQKALTIPPSQ</sequence>
<evidence type="ECO:0000256" key="4">
    <source>
        <dbReference type="ARBA" id="ARBA00023043"/>
    </source>
</evidence>
<evidence type="ECO:0000256" key="6">
    <source>
        <dbReference type="PROSITE-ProRule" id="PRU00175"/>
    </source>
</evidence>
<dbReference type="SUPFAM" id="SSF48403">
    <property type="entry name" value="Ankyrin repeat"/>
    <property type="match status" value="1"/>
</dbReference>
<feature type="domain" description="RING-type" evidence="9">
    <location>
        <begin position="25"/>
        <end position="61"/>
    </location>
</feature>
<feature type="domain" description="BRCT" evidence="10">
    <location>
        <begin position="398"/>
        <end position="485"/>
    </location>
</feature>
<evidence type="ECO:0000256" key="7">
    <source>
        <dbReference type="SAM" id="Coils"/>
    </source>
</evidence>
<feature type="region of interest" description="Disordered" evidence="8">
    <location>
        <begin position="719"/>
        <end position="743"/>
    </location>
</feature>
<dbReference type="InterPro" id="IPR036420">
    <property type="entry name" value="BRCT_dom_sf"/>
</dbReference>
<organism evidence="12 13">
    <name type="scientific">Petrolisthes cinctipes</name>
    <name type="common">Flat porcelain crab</name>
    <dbReference type="NCBI Taxonomy" id="88211"/>
    <lineage>
        <taxon>Eukaryota</taxon>
        <taxon>Metazoa</taxon>
        <taxon>Ecdysozoa</taxon>
        <taxon>Arthropoda</taxon>
        <taxon>Crustacea</taxon>
        <taxon>Multicrustacea</taxon>
        <taxon>Malacostraca</taxon>
        <taxon>Eumalacostraca</taxon>
        <taxon>Eucarida</taxon>
        <taxon>Decapoda</taxon>
        <taxon>Pleocyemata</taxon>
        <taxon>Anomura</taxon>
        <taxon>Galatheoidea</taxon>
        <taxon>Porcellanidae</taxon>
        <taxon>Petrolisthes</taxon>
    </lineage>
</organism>
<protein>
    <submittedName>
        <fullName evidence="12">Uncharacterized protein</fullName>
    </submittedName>
</protein>
<comment type="caution">
    <text evidence="12">The sequence shown here is derived from an EMBL/GenBank/DDBJ whole genome shotgun (WGS) entry which is preliminary data.</text>
</comment>
<keyword evidence="3" id="KW-0862">Zinc</keyword>
<dbReference type="Gene3D" id="3.30.40.10">
    <property type="entry name" value="Zinc/RING finger domain, C3HC4 (zinc finger)"/>
    <property type="match status" value="1"/>
</dbReference>
<dbReference type="SUPFAM" id="SSF57850">
    <property type="entry name" value="RING/U-box"/>
    <property type="match status" value="1"/>
</dbReference>
<reference evidence="12" key="1">
    <citation type="submission" date="2023-10" db="EMBL/GenBank/DDBJ databases">
        <title>Genome assemblies of two species of porcelain crab, Petrolisthes cinctipes and Petrolisthes manimaculis (Anomura: Porcellanidae).</title>
        <authorList>
            <person name="Angst P."/>
        </authorList>
    </citation>
    <scope>NUCLEOTIDE SEQUENCE</scope>
    <source>
        <strain evidence="12">PB745_01</strain>
        <tissue evidence="12">Gill</tissue>
    </source>
</reference>
<dbReference type="GO" id="GO:0031436">
    <property type="term" value="C:BRCA1-BARD1 complex"/>
    <property type="evidence" value="ECO:0007669"/>
    <property type="project" value="TreeGrafter"/>
</dbReference>
<feature type="repeat" description="ANK" evidence="5">
    <location>
        <begin position="290"/>
        <end position="322"/>
    </location>
</feature>
<feature type="compositionally biased region" description="Polar residues" evidence="8">
    <location>
        <begin position="626"/>
        <end position="659"/>
    </location>
</feature>
<keyword evidence="2 6" id="KW-0863">Zinc-finger</keyword>
<feature type="domain" description="GRIP" evidence="11">
    <location>
        <begin position="1294"/>
        <end position="1343"/>
    </location>
</feature>
<dbReference type="InterPro" id="IPR002110">
    <property type="entry name" value="Ankyrin_rpt"/>
</dbReference>
<dbReference type="PROSITE" id="PS50088">
    <property type="entry name" value="ANK_REPEAT"/>
    <property type="match status" value="3"/>
</dbReference>
<dbReference type="InterPro" id="IPR013083">
    <property type="entry name" value="Znf_RING/FYVE/PHD"/>
</dbReference>
<dbReference type="Pfam" id="PF01465">
    <property type="entry name" value="GRIP"/>
    <property type="match status" value="1"/>
</dbReference>
<dbReference type="Gene3D" id="1.25.40.20">
    <property type="entry name" value="Ankyrin repeat-containing domain"/>
    <property type="match status" value="1"/>
</dbReference>
<dbReference type="PROSITE" id="PS50913">
    <property type="entry name" value="GRIP"/>
    <property type="match status" value="1"/>
</dbReference>
<dbReference type="PANTHER" id="PTHR24171:SF8">
    <property type="entry name" value="BRCA1-ASSOCIATED RING DOMAIN PROTEIN 1"/>
    <property type="match status" value="1"/>
</dbReference>
<dbReference type="PROSITE" id="PS50297">
    <property type="entry name" value="ANK_REP_REGION"/>
    <property type="match status" value="2"/>
</dbReference>
<feature type="compositionally biased region" description="Basic residues" evidence="8">
    <location>
        <begin position="184"/>
        <end position="199"/>
    </location>
</feature>
<keyword evidence="2 6" id="KW-0479">Metal-binding</keyword>
<evidence type="ECO:0000256" key="5">
    <source>
        <dbReference type="PROSITE-ProRule" id="PRU00023"/>
    </source>
</evidence>
<feature type="region of interest" description="Disordered" evidence="8">
    <location>
        <begin position="97"/>
        <end position="221"/>
    </location>
</feature>
<keyword evidence="4 5" id="KW-0040">ANK repeat</keyword>
<dbReference type="InterPro" id="IPR000237">
    <property type="entry name" value="GRIP_dom"/>
</dbReference>
<dbReference type="InterPro" id="IPR001841">
    <property type="entry name" value="Znf_RING"/>
</dbReference>
<dbReference type="Pfam" id="PF00533">
    <property type="entry name" value="BRCT"/>
    <property type="match status" value="1"/>
</dbReference>
<dbReference type="PROSITE" id="PS50089">
    <property type="entry name" value="ZF_RING_2"/>
    <property type="match status" value="1"/>
</dbReference>
<feature type="compositionally biased region" description="Polar residues" evidence="8">
    <location>
        <begin position="207"/>
        <end position="221"/>
    </location>
</feature>
<dbReference type="GO" id="GO:0070531">
    <property type="term" value="C:BRCA1-A complex"/>
    <property type="evidence" value="ECO:0007669"/>
    <property type="project" value="TreeGrafter"/>
</dbReference>
<evidence type="ECO:0000256" key="3">
    <source>
        <dbReference type="ARBA" id="ARBA00022833"/>
    </source>
</evidence>
<dbReference type="CDD" id="cd17720">
    <property type="entry name" value="BRCT_Bard1_rpt2"/>
    <property type="match status" value="1"/>
</dbReference>
<dbReference type="GO" id="GO:0004842">
    <property type="term" value="F:ubiquitin-protein transferase activity"/>
    <property type="evidence" value="ECO:0007669"/>
    <property type="project" value="TreeGrafter"/>
</dbReference>
<dbReference type="InterPro" id="IPR036770">
    <property type="entry name" value="Ankyrin_rpt-contain_sf"/>
</dbReference>
<dbReference type="GO" id="GO:0008270">
    <property type="term" value="F:zinc ion binding"/>
    <property type="evidence" value="ECO:0007669"/>
    <property type="project" value="UniProtKB-KW"/>
</dbReference>
<feature type="repeat" description="ANK" evidence="5">
    <location>
        <begin position="323"/>
        <end position="355"/>
    </location>
</feature>
<gene>
    <name evidence="12" type="ORF">Pcinc_020827</name>
</gene>
<dbReference type="Gene3D" id="3.40.50.10190">
    <property type="entry name" value="BRCT domain"/>
    <property type="match status" value="2"/>
</dbReference>
<dbReference type="SUPFAM" id="SSF52113">
    <property type="entry name" value="BRCT domain"/>
    <property type="match status" value="1"/>
</dbReference>
<evidence type="ECO:0000259" key="9">
    <source>
        <dbReference type="PROSITE" id="PS50089"/>
    </source>
</evidence>
<evidence type="ECO:0000259" key="11">
    <source>
        <dbReference type="PROSITE" id="PS50913"/>
    </source>
</evidence>
<dbReference type="EMBL" id="JAWQEG010002124">
    <property type="protein sequence ID" value="KAK3874215.1"/>
    <property type="molecule type" value="Genomic_DNA"/>
</dbReference>
<dbReference type="Proteomes" id="UP001286313">
    <property type="component" value="Unassembled WGS sequence"/>
</dbReference>
<feature type="coiled-coil region" evidence="7">
    <location>
        <begin position="1128"/>
        <end position="1221"/>
    </location>
</feature>
<evidence type="ECO:0000256" key="2">
    <source>
        <dbReference type="ARBA" id="ARBA00022771"/>
    </source>
</evidence>
<evidence type="ECO:0000313" key="13">
    <source>
        <dbReference type="Proteomes" id="UP001286313"/>
    </source>
</evidence>
<feature type="region of interest" description="Disordered" evidence="8">
    <location>
        <begin position="625"/>
        <end position="690"/>
    </location>
</feature>
<dbReference type="CDD" id="cd17734">
    <property type="entry name" value="BRCT_Bard1_rpt1"/>
    <property type="match status" value="1"/>
</dbReference>
<dbReference type="Gene3D" id="1.10.287.1490">
    <property type="match status" value="1"/>
</dbReference>